<dbReference type="Pfam" id="PF02481">
    <property type="entry name" value="DNA_processg_A"/>
    <property type="match status" value="1"/>
</dbReference>
<dbReference type="AlphaFoldDB" id="A0A378XVK1"/>
<dbReference type="InterPro" id="IPR003488">
    <property type="entry name" value="DprA"/>
</dbReference>
<feature type="domain" description="Smf/DprA SLOG" evidence="2">
    <location>
        <begin position="177"/>
        <end position="384"/>
    </location>
</feature>
<protein>
    <submittedName>
        <fullName evidence="3">DNA protecting protein DprA</fullName>
    </submittedName>
</protein>
<evidence type="ECO:0000259" key="2">
    <source>
        <dbReference type="Pfam" id="PF02481"/>
    </source>
</evidence>
<evidence type="ECO:0000256" key="1">
    <source>
        <dbReference type="ARBA" id="ARBA00006525"/>
    </source>
</evidence>
<organism evidence="3 4">
    <name type="scientific">Paenibacillus polymyxa</name>
    <name type="common">Bacillus polymyxa</name>
    <dbReference type="NCBI Taxonomy" id="1406"/>
    <lineage>
        <taxon>Bacteria</taxon>
        <taxon>Bacillati</taxon>
        <taxon>Bacillota</taxon>
        <taxon>Bacilli</taxon>
        <taxon>Bacillales</taxon>
        <taxon>Paenibacillaceae</taxon>
        <taxon>Paenibacillus</taxon>
    </lineage>
</organism>
<sequence length="418" mass="47164">MVDFNNREDLRSFIAAEILFPNEAAKYLNITSQRLNQLVQSGKLEPVKISRSGSLYLRQDLDERLKELAIFEPTKNSSVKKDLDNMKTESVLFGNDPKIITESINYFTLQTLHGNSMKKTKPVYEEVKNKFDLHTPLTEYAHEISTFLKIDVEIITKTYNTVYKGFNQLLPTDIVMKIGQEYYPKLLEKTEQAPPFLFMRGNLNLIKYQGVAIVGTRVPSEDGTKKATKLAAVLGKNRIVVVSGLAKGIDRAAHEGALINNNPTIAVIGTPLTKSYPRENAEIQKKISEEGLLISQFAPSSTVQRWNFPLRNSVMSGLSLATVIIEAGETSGALIQADYALKQKRLVFIPQSALDNEKLKWPRKYIQKVGAEKFSRIEDLIKKLEQSNIINLIQSSKNHQQKSSETEIRQISLFDEEG</sequence>
<dbReference type="PANTHER" id="PTHR43022">
    <property type="entry name" value="PROTEIN SMF"/>
    <property type="match status" value="1"/>
</dbReference>
<accession>A0A378XVK1</accession>
<gene>
    <name evidence="3" type="primary">smf_1</name>
    <name evidence="3" type="ORF">NCTC10343_01327</name>
</gene>
<comment type="similarity">
    <text evidence="1">Belongs to the DprA/Smf family.</text>
</comment>
<dbReference type="SUPFAM" id="SSF102405">
    <property type="entry name" value="MCP/YpsA-like"/>
    <property type="match status" value="1"/>
</dbReference>
<dbReference type="Gene3D" id="3.40.50.450">
    <property type="match status" value="1"/>
</dbReference>
<dbReference type="PANTHER" id="PTHR43022:SF1">
    <property type="entry name" value="PROTEIN SMF"/>
    <property type="match status" value="1"/>
</dbReference>
<dbReference type="RefSeq" id="WP_019686520.1">
    <property type="nucleotide sequence ID" value="NZ_CP036496.1"/>
</dbReference>
<reference evidence="3 4" key="1">
    <citation type="submission" date="2018-06" db="EMBL/GenBank/DDBJ databases">
        <authorList>
            <consortium name="Pathogen Informatics"/>
            <person name="Doyle S."/>
        </authorList>
    </citation>
    <scope>NUCLEOTIDE SEQUENCE [LARGE SCALE GENOMIC DNA]</scope>
    <source>
        <strain evidence="3 4">NCTC10343</strain>
    </source>
</reference>
<dbReference type="GO" id="GO:0009294">
    <property type="term" value="P:DNA-mediated transformation"/>
    <property type="evidence" value="ECO:0007669"/>
    <property type="project" value="InterPro"/>
</dbReference>
<evidence type="ECO:0000313" key="4">
    <source>
        <dbReference type="Proteomes" id="UP000254400"/>
    </source>
</evidence>
<name>A0A378XVK1_PAEPO</name>
<dbReference type="GeneID" id="93350122"/>
<dbReference type="InterPro" id="IPR057666">
    <property type="entry name" value="DrpA_SLOG"/>
</dbReference>
<proteinExistence type="inferred from homology"/>
<dbReference type="Proteomes" id="UP000254400">
    <property type="component" value="Unassembled WGS sequence"/>
</dbReference>
<dbReference type="EMBL" id="UGSC01000001">
    <property type="protein sequence ID" value="SUA67557.1"/>
    <property type="molecule type" value="Genomic_DNA"/>
</dbReference>
<evidence type="ECO:0000313" key="3">
    <source>
        <dbReference type="EMBL" id="SUA67557.1"/>
    </source>
</evidence>